<evidence type="ECO:0000313" key="10">
    <source>
        <dbReference type="Proteomes" id="UP000252357"/>
    </source>
</evidence>
<dbReference type="SUPFAM" id="SSF100950">
    <property type="entry name" value="NagB/RpiA/CoA transferase-like"/>
    <property type="match status" value="1"/>
</dbReference>
<dbReference type="EMBL" id="QPGB01000001">
    <property type="protein sequence ID" value="RCS59760.1"/>
    <property type="molecule type" value="Genomic_DNA"/>
</dbReference>
<evidence type="ECO:0000256" key="4">
    <source>
        <dbReference type="ARBA" id="ARBA00022737"/>
    </source>
</evidence>
<keyword evidence="7" id="KW-0411">Iron-sulfur</keyword>
<dbReference type="InterPro" id="IPR003741">
    <property type="entry name" value="LUD_dom"/>
</dbReference>
<dbReference type="InterPro" id="IPR024569">
    <property type="entry name" value="LutB_C"/>
</dbReference>
<evidence type="ECO:0000256" key="1">
    <source>
        <dbReference type="ARBA" id="ARBA00022448"/>
    </source>
</evidence>
<dbReference type="SUPFAM" id="SSF46548">
    <property type="entry name" value="alpha-helical ferredoxin"/>
    <property type="match status" value="1"/>
</dbReference>
<keyword evidence="3" id="KW-0479">Metal-binding</keyword>
<dbReference type="PROSITE" id="PS51379">
    <property type="entry name" value="4FE4S_FER_2"/>
    <property type="match status" value="1"/>
</dbReference>
<dbReference type="AlphaFoldDB" id="A0A368L7W2"/>
<dbReference type="RefSeq" id="WP_114401908.1">
    <property type="nucleotide sequence ID" value="NZ_QPGB01000001.1"/>
</dbReference>
<keyword evidence="6" id="KW-0408">Iron</keyword>
<dbReference type="InterPro" id="IPR017900">
    <property type="entry name" value="4Fe4S_Fe_S_CS"/>
</dbReference>
<dbReference type="InterPro" id="IPR037171">
    <property type="entry name" value="NagB/RpiA_transferase-like"/>
</dbReference>
<dbReference type="NCBIfam" id="TIGR00273">
    <property type="entry name" value="LutB/LldF family L-lactate oxidation iron-sulfur protein"/>
    <property type="match status" value="1"/>
</dbReference>
<comment type="caution">
    <text evidence="9">The sequence shown here is derived from an EMBL/GenBank/DDBJ whole genome shotgun (WGS) entry which is preliminary data.</text>
</comment>
<protein>
    <submittedName>
        <fullName evidence="9">Iron-sulfur cluster-binding protein</fullName>
    </submittedName>
</protein>
<keyword evidence="4" id="KW-0677">Repeat</keyword>
<dbReference type="InterPro" id="IPR004452">
    <property type="entry name" value="LutB/LldF"/>
</dbReference>
<evidence type="ECO:0000256" key="5">
    <source>
        <dbReference type="ARBA" id="ARBA00022982"/>
    </source>
</evidence>
<dbReference type="GO" id="GO:0051539">
    <property type="term" value="F:4 iron, 4 sulfur cluster binding"/>
    <property type="evidence" value="ECO:0007669"/>
    <property type="project" value="UniProtKB-KW"/>
</dbReference>
<evidence type="ECO:0000313" key="9">
    <source>
        <dbReference type="EMBL" id="RCS59760.1"/>
    </source>
</evidence>
<name>A0A368L7W2_9BURK</name>
<proteinExistence type="predicted"/>
<organism evidence="9 10">
    <name type="scientific">Parvibium lacunae</name>
    <dbReference type="NCBI Taxonomy" id="1888893"/>
    <lineage>
        <taxon>Bacteria</taxon>
        <taxon>Pseudomonadati</taxon>
        <taxon>Pseudomonadota</taxon>
        <taxon>Betaproteobacteria</taxon>
        <taxon>Burkholderiales</taxon>
        <taxon>Alcaligenaceae</taxon>
        <taxon>Parvibium</taxon>
    </lineage>
</organism>
<dbReference type="Pfam" id="PF11870">
    <property type="entry name" value="LutB_C"/>
    <property type="match status" value="1"/>
</dbReference>
<reference evidence="9 10" key="1">
    <citation type="journal article" date="2018" name="Int. J. Syst. Evol. Microbiol.">
        <title>Parvibium lacunae gen. nov., sp. nov., a new member of the family Alcaligenaceae isolated from a freshwater pond.</title>
        <authorList>
            <person name="Chen W.M."/>
            <person name="Xie P.B."/>
            <person name="Hsu M.Y."/>
            <person name="Sheu S.Y."/>
        </authorList>
    </citation>
    <scope>NUCLEOTIDE SEQUENCE [LARGE SCALE GENOMIC DNA]</scope>
    <source>
        <strain evidence="9 10">KMB9</strain>
    </source>
</reference>
<dbReference type="PROSITE" id="PS00198">
    <property type="entry name" value="4FE4S_FER_1"/>
    <property type="match status" value="1"/>
</dbReference>
<dbReference type="Pfam" id="PF02589">
    <property type="entry name" value="LUD_dom"/>
    <property type="match status" value="1"/>
</dbReference>
<accession>A0A368L7W2</accession>
<dbReference type="GO" id="GO:0006089">
    <property type="term" value="P:lactate metabolic process"/>
    <property type="evidence" value="ECO:0007669"/>
    <property type="project" value="InterPro"/>
</dbReference>
<keyword evidence="1" id="KW-0813">Transport</keyword>
<evidence type="ECO:0000256" key="3">
    <source>
        <dbReference type="ARBA" id="ARBA00022723"/>
    </source>
</evidence>
<dbReference type="OrthoDB" id="5289041at2"/>
<evidence type="ECO:0000256" key="6">
    <source>
        <dbReference type="ARBA" id="ARBA00023004"/>
    </source>
</evidence>
<feature type="domain" description="4Fe-4S ferredoxin-type" evidence="8">
    <location>
        <begin position="302"/>
        <end position="332"/>
    </location>
</feature>
<evidence type="ECO:0000256" key="7">
    <source>
        <dbReference type="ARBA" id="ARBA00023014"/>
    </source>
</evidence>
<dbReference type="Gene3D" id="1.10.1060.10">
    <property type="entry name" value="Alpha-helical ferredoxin"/>
    <property type="match status" value="1"/>
</dbReference>
<dbReference type="InterPro" id="IPR024185">
    <property type="entry name" value="FTHF_cligase-like_sf"/>
</dbReference>
<dbReference type="Gene3D" id="3.40.50.10420">
    <property type="entry name" value="NagB/RpiA/CoA transferase-like"/>
    <property type="match status" value="1"/>
</dbReference>
<dbReference type="Proteomes" id="UP000252357">
    <property type="component" value="Unassembled WGS sequence"/>
</dbReference>
<dbReference type="GO" id="GO:0046872">
    <property type="term" value="F:metal ion binding"/>
    <property type="evidence" value="ECO:0007669"/>
    <property type="project" value="UniProtKB-KW"/>
</dbReference>
<sequence length="471" mass="52561">MEIRSVHFQASAAQKLANPRLQENLKKLSTKFVSGRANAITELDDFEGTRDAAKERRNRGLQNLDVWLEIFEDNARKSGATVLYAASAAEAAELTVKIAQHHQVRKVIKSKSMVSEELALNRQLEAAGIQSVETDLGEYILQINNNEPPSHIIAPVVHKDKEEISDLFAKVHQKPRLTNIEAMTREAREVLRPHFLSADMGISGGNFLIAETGSVCLVTNEGNDRMCTTLPKVHVAITGIEKVVPTLNDVATLMRLLPRSATGQSISNYFTLLTGTKQPNESDGPEHMYFILVDAGRSELLGGDFQEMLRCIRCGACMNHCPVYQKIGGHAYGWVYPGPMGSVLTPSYAGLANALDLPQAATLCGECHVVCPVKIPLPDLLRKLREKQVEQGLRPWTERIALRVWRWAALHPKIYRWGSRIAVRALKVWAKWQGGKIRQLPGAAGWTDYRDLRVPEGKTFREMYAQKKQTK</sequence>
<keyword evidence="2" id="KW-0004">4Fe-4S</keyword>
<keyword evidence="10" id="KW-1185">Reference proteome</keyword>
<evidence type="ECO:0000259" key="8">
    <source>
        <dbReference type="PROSITE" id="PS51379"/>
    </source>
</evidence>
<dbReference type="InterPro" id="IPR017896">
    <property type="entry name" value="4Fe4S_Fe-S-bd"/>
</dbReference>
<keyword evidence="5" id="KW-0249">Electron transport</keyword>
<dbReference type="PANTHER" id="PTHR47153:SF2">
    <property type="entry name" value="LACTATE UTILIZATION PROTEIN B"/>
    <property type="match status" value="1"/>
</dbReference>
<dbReference type="PANTHER" id="PTHR47153">
    <property type="entry name" value="LACTATE UTILIZATION PROTEIN B"/>
    <property type="match status" value="1"/>
</dbReference>
<dbReference type="Pfam" id="PF13183">
    <property type="entry name" value="Fer4_8"/>
    <property type="match status" value="1"/>
</dbReference>
<gene>
    <name evidence="9" type="ORF">DU000_03380</name>
</gene>
<dbReference type="InterPro" id="IPR009051">
    <property type="entry name" value="Helical_ferredxn"/>
</dbReference>
<evidence type="ECO:0000256" key="2">
    <source>
        <dbReference type="ARBA" id="ARBA00022485"/>
    </source>
</evidence>